<accession>A0A0A1UVQ0</accession>
<organism evidence="2 3">
    <name type="scientific">Metarhizium robertsii</name>
    <dbReference type="NCBI Taxonomy" id="568076"/>
    <lineage>
        <taxon>Eukaryota</taxon>
        <taxon>Fungi</taxon>
        <taxon>Dikarya</taxon>
        <taxon>Ascomycota</taxon>
        <taxon>Pezizomycotina</taxon>
        <taxon>Sordariomycetes</taxon>
        <taxon>Hypocreomycetidae</taxon>
        <taxon>Hypocreales</taxon>
        <taxon>Clavicipitaceae</taxon>
        <taxon>Metarhizium</taxon>
    </lineage>
</organism>
<dbReference type="Gene3D" id="1.10.472.10">
    <property type="entry name" value="Cyclin-like"/>
    <property type="match status" value="2"/>
</dbReference>
<dbReference type="InterPro" id="IPR036915">
    <property type="entry name" value="Cyclin-like_sf"/>
</dbReference>
<dbReference type="OrthoDB" id="10264655at2759"/>
<feature type="region of interest" description="Disordered" evidence="1">
    <location>
        <begin position="306"/>
        <end position="326"/>
    </location>
</feature>
<dbReference type="GO" id="GO:0016538">
    <property type="term" value="F:cyclin-dependent protein serine/threonine kinase regulator activity"/>
    <property type="evidence" value="ECO:0007669"/>
    <property type="project" value="InterPro"/>
</dbReference>
<proteinExistence type="predicted"/>
<evidence type="ECO:0008006" key="4">
    <source>
        <dbReference type="Google" id="ProtNLM"/>
    </source>
</evidence>
<comment type="caution">
    <text evidence="2">The sequence shown here is derived from an EMBL/GenBank/DDBJ whole genome shotgun (WGS) entry which is preliminary data.</text>
</comment>
<dbReference type="AlphaFoldDB" id="A0A0A1UVQ0"/>
<dbReference type="Proteomes" id="UP000030151">
    <property type="component" value="Unassembled WGS sequence"/>
</dbReference>
<dbReference type="SUPFAM" id="SSF47954">
    <property type="entry name" value="Cyclin-like"/>
    <property type="match status" value="2"/>
</dbReference>
<evidence type="ECO:0000256" key="1">
    <source>
        <dbReference type="SAM" id="MobiDB-lite"/>
    </source>
</evidence>
<dbReference type="eggNOG" id="KOG0835">
    <property type="taxonomic scope" value="Eukaryota"/>
</dbReference>
<dbReference type="FunFam" id="1.10.472.10:FF:000086">
    <property type="entry name" value="Cyclin domain protein"/>
    <property type="match status" value="1"/>
</dbReference>
<evidence type="ECO:0000313" key="2">
    <source>
        <dbReference type="EMBL" id="EXV01635.1"/>
    </source>
</evidence>
<dbReference type="EMBL" id="JELW01000007">
    <property type="protein sequence ID" value="EXV01635.1"/>
    <property type="molecule type" value="Genomic_DNA"/>
</dbReference>
<dbReference type="InterPro" id="IPR043198">
    <property type="entry name" value="Cyclin/Ssn8"/>
</dbReference>
<evidence type="ECO:0000313" key="3">
    <source>
        <dbReference type="Proteomes" id="UP000030151"/>
    </source>
</evidence>
<name>A0A0A1UVQ0_9HYPO</name>
<gene>
    <name evidence="2" type="ORF">X797_005152</name>
</gene>
<dbReference type="HOGENOM" id="CLU_022000_5_0_1"/>
<protein>
    <recommendedName>
        <fullName evidence="4">Cyclin</fullName>
    </recommendedName>
</protein>
<dbReference type="GO" id="GO:0006357">
    <property type="term" value="P:regulation of transcription by RNA polymerase II"/>
    <property type="evidence" value="ECO:0007669"/>
    <property type="project" value="InterPro"/>
</dbReference>
<reference evidence="2 3" key="1">
    <citation type="submission" date="2014-02" db="EMBL/GenBank/DDBJ databases">
        <title>The genome sequence of the entomopathogenic fungus Metarhizium robertsii ARSEF 2575.</title>
        <authorList>
            <person name="Giuliano Garisto Donzelli B."/>
            <person name="Roe B.A."/>
            <person name="Macmil S.L."/>
            <person name="Krasnoff S.B."/>
            <person name="Gibson D.M."/>
        </authorList>
    </citation>
    <scope>NUCLEOTIDE SEQUENCE [LARGE SCALE GENOMIC DNA]</scope>
    <source>
        <strain evidence="2 3">ARSEF 2575</strain>
    </source>
</reference>
<sequence>MAHLANPLATTSQLYQHTILSSLPQDLQESIFIATQCLTQAAGQLLDLPQSVTARANVILARYWLVDSPMAHEFSVRFSTSHRLPTCPTMVANTCQDASAAAIYLVAKVGPIPRSPRDVSNVYAYLLSSSSTLFKTGHVPKNDPKTYYQSEADYFSFQNRLLALESRILYALTFNTHAALPHALAITYLQTMDFLSQPKSSISRKTIQHLNTALLSPQMLYLTHQPNALATAAIYNAARDVGAKMPDCDWWEVFDVDREELGFLVVGMRSVEGWFRQRKEEAPELFKGMLTRKLIEGEMRKRGLQVANGEGKEDEEDEVMKIMDNR</sequence>
<dbReference type="PANTHER" id="PTHR10026">
    <property type="entry name" value="CYCLIN"/>
    <property type="match status" value="1"/>
</dbReference>